<dbReference type="AlphaFoldDB" id="A0A9Q1E6K3"/>
<dbReference type="EMBL" id="JAINUF010000024">
    <property type="protein sequence ID" value="KAJ8333070.1"/>
    <property type="molecule type" value="Genomic_DNA"/>
</dbReference>
<evidence type="ECO:0000313" key="1">
    <source>
        <dbReference type="EMBL" id="KAJ8333070.1"/>
    </source>
</evidence>
<sequence>MAYPKNTILVVSCPTDCGQVRFPSEDRPGESRGQVMTTHRNPPLVTNAAAVRFTSGKRVKGRMVPVCLLSPM</sequence>
<evidence type="ECO:0000313" key="2">
    <source>
        <dbReference type="Proteomes" id="UP001152622"/>
    </source>
</evidence>
<proteinExistence type="predicted"/>
<comment type="caution">
    <text evidence="1">The sequence shown here is derived from an EMBL/GenBank/DDBJ whole genome shotgun (WGS) entry which is preliminary data.</text>
</comment>
<accession>A0A9Q1E6K3</accession>
<gene>
    <name evidence="1" type="ORF">SKAU_G00419660</name>
</gene>
<organism evidence="1 2">
    <name type="scientific">Synaphobranchus kaupii</name>
    <name type="common">Kaup's arrowtooth eel</name>
    <dbReference type="NCBI Taxonomy" id="118154"/>
    <lineage>
        <taxon>Eukaryota</taxon>
        <taxon>Metazoa</taxon>
        <taxon>Chordata</taxon>
        <taxon>Craniata</taxon>
        <taxon>Vertebrata</taxon>
        <taxon>Euteleostomi</taxon>
        <taxon>Actinopterygii</taxon>
        <taxon>Neopterygii</taxon>
        <taxon>Teleostei</taxon>
        <taxon>Anguilliformes</taxon>
        <taxon>Synaphobranchidae</taxon>
        <taxon>Synaphobranchus</taxon>
    </lineage>
</organism>
<name>A0A9Q1E6K3_SYNKA</name>
<dbReference type="Proteomes" id="UP001152622">
    <property type="component" value="Chromosome 24"/>
</dbReference>
<keyword evidence="2" id="KW-1185">Reference proteome</keyword>
<protein>
    <submittedName>
        <fullName evidence="1">Uncharacterized protein</fullName>
    </submittedName>
</protein>
<reference evidence="1" key="1">
    <citation type="journal article" date="2023" name="Science">
        <title>Genome structures resolve the early diversification of teleost fishes.</title>
        <authorList>
            <person name="Parey E."/>
            <person name="Louis A."/>
            <person name="Montfort J."/>
            <person name="Bouchez O."/>
            <person name="Roques C."/>
            <person name="Iampietro C."/>
            <person name="Lluch J."/>
            <person name="Castinel A."/>
            <person name="Donnadieu C."/>
            <person name="Desvignes T."/>
            <person name="Floi Bucao C."/>
            <person name="Jouanno E."/>
            <person name="Wen M."/>
            <person name="Mejri S."/>
            <person name="Dirks R."/>
            <person name="Jansen H."/>
            <person name="Henkel C."/>
            <person name="Chen W.J."/>
            <person name="Zahm M."/>
            <person name="Cabau C."/>
            <person name="Klopp C."/>
            <person name="Thompson A.W."/>
            <person name="Robinson-Rechavi M."/>
            <person name="Braasch I."/>
            <person name="Lecointre G."/>
            <person name="Bobe J."/>
            <person name="Postlethwait J.H."/>
            <person name="Berthelot C."/>
            <person name="Roest Crollius H."/>
            <person name="Guiguen Y."/>
        </authorList>
    </citation>
    <scope>NUCLEOTIDE SEQUENCE</scope>
    <source>
        <strain evidence="1">WJC10195</strain>
    </source>
</reference>